<dbReference type="EMBL" id="CP040058">
    <property type="protein sequence ID" value="QCP33656.1"/>
    <property type="molecule type" value="Genomic_DNA"/>
</dbReference>
<evidence type="ECO:0000259" key="2">
    <source>
        <dbReference type="Pfam" id="PF22725"/>
    </source>
</evidence>
<keyword evidence="3" id="KW-0560">Oxidoreductase</keyword>
<dbReference type="InterPro" id="IPR036291">
    <property type="entry name" value="NAD(P)-bd_dom_sf"/>
</dbReference>
<dbReference type="Pfam" id="PF22725">
    <property type="entry name" value="GFO_IDH_MocA_C3"/>
    <property type="match status" value="1"/>
</dbReference>
<feature type="domain" description="GFO/IDH/MocA-like oxidoreductase" evidence="2">
    <location>
        <begin position="141"/>
        <end position="255"/>
    </location>
</feature>
<dbReference type="SUPFAM" id="SSF51735">
    <property type="entry name" value="NAD(P)-binding Rossmann-fold domains"/>
    <property type="match status" value="1"/>
</dbReference>
<name>A0A4P8I8E6_9FIRM</name>
<dbReference type="InterPro" id="IPR000683">
    <property type="entry name" value="Gfo/Idh/MocA-like_OxRdtase_N"/>
</dbReference>
<dbReference type="RefSeq" id="WP_137327299.1">
    <property type="nucleotide sequence ID" value="NZ_CP040058.1"/>
</dbReference>
<keyword evidence="4" id="KW-1185">Reference proteome</keyword>
<feature type="domain" description="Gfo/Idh/MocA-like oxidoreductase N-terminal" evidence="1">
    <location>
        <begin position="4"/>
        <end position="122"/>
    </location>
</feature>
<accession>A0A4P8I8E6</accession>
<dbReference type="InterPro" id="IPR055170">
    <property type="entry name" value="GFO_IDH_MocA-like_dom"/>
</dbReference>
<proteinExistence type="predicted"/>
<dbReference type="KEGG" id="arf:AR1Y2_0202"/>
<dbReference type="Pfam" id="PF01408">
    <property type="entry name" value="GFO_IDH_MocA"/>
    <property type="match status" value="1"/>
</dbReference>
<dbReference type="SUPFAM" id="SSF55347">
    <property type="entry name" value="Glyceraldehyde-3-phosphate dehydrogenase-like, C-terminal domain"/>
    <property type="match status" value="1"/>
</dbReference>
<dbReference type="OrthoDB" id="9815825at2"/>
<organism evidence="3 4">
    <name type="scientific">Anaerostipes rhamnosivorans</name>
    <dbReference type="NCBI Taxonomy" id="1229621"/>
    <lineage>
        <taxon>Bacteria</taxon>
        <taxon>Bacillati</taxon>
        <taxon>Bacillota</taxon>
        <taxon>Clostridia</taxon>
        <taxon>Lachnospirales</taxon>
        <taxon>Lachnospiraceae</taxon>
        <taxon>Anaerostipes</taxon>
    </lineage>
</organism>
<dbReference type="Proteomes" id="UP000298653">
    <property type="component" value="Chromosome"/>
</dbReference>
<dbReference type="GO" id="GO:0000166">
    <property type="term" value="F:nucleotide binding"/>
    <property type="evidence" value="ECO:0007669"/>
    <property type="project" value="InterPro"/>
</dbReference>
<sequence>MKELNVAVVGAGIYGINHVNAYTWNPNTNLVAVCDLNKEITDKIAQEYNVKTYNDVNEMLDQEEIDAVSIATPDAFHMEPALAAIRHGKPILVEKPLATSSEDAKKIIDEAEKYKVRVAVDYHKRWDPAAINVRNELQNPETGAPIRGYMSMDDIIDVPAKWFNWADKSSPVHFLGTHCYDQIRWYMGCEVEEVYAVGTKKVLKSRGVDTYDSIQAILKMENGCYWTVENSWILPEGFAKNNDGRTQILCEDAMFRIDSQNRGVEMFNTQKQRTPNSYFILNNCGRPSGFGIEPINDFVYCLQNDIPFIADGNDGLQAELIAEAVHQSLEENKAVKIKRD</sequence>
<reference evidence="3 4" key="1">
    <citation type="submission" date="2019-05" db="EMBL/GenBank/DDBJ databases">
        <title>Complete genome sequencing of Anaerostipes rhamnosivorans.</title>
        <authorList>
            <person name="Bui T.P.N."/>
            <person name="de Vos W.M."/>
        </authorList>
    </citation>
    <scope>NUCLEOTIDE SEQUENCE [LARGE SCALE GENOMIC DNA]</scope>
    <source>
        <strain evidence="3 4">1y2</strain>
    </source>
</reference>
<dbReference type="EC" id="1.1.1.18" evidence="3"/>
<protein>
    <submittedName>
        <fullName evidence="3">Myo-inositol 2-dehydrogenase</fullName>
        <ecNumber evidence="3">1.1.1.18</ecNumber>
    </submittedName>
</protein>
<evidence type="ECO:0000313" key="3">
    <source>
        <dbReference type="EMBL" id="QCP33656.1"/>
    </source>
</evidence>
<dbReference type="AlphaFoldDB" id="A0A4P8I8E6"/>
<evidence type="ECO:0000259" key="1">
    <source>
        <dbReference type="Pfam" id="PF01408"/>
    </source>
</evidence>
<evidence type="ECO:0000313" key="4">
    <source>
        <dbReference type="Proteomes" id="UP000298653"/>
    </source>
</evidence>
<dbReference type="Gene3D" id="3.30.360.10">
    <property type="entry name" value="Dihydrodipicolinate Reductase, domain 2"/>
    <property type="match status" value="1"/>
</dbReference>
<dbReference type="PANTHER" id="PTHR43377">
    <property type="entry name" value="BILIVERDIN REDUCTASE A"/>
    <property type="match status" value="1"/>
</dbReference>
<dbReference type="Gene3D" id="3.40.50.720">
    <property type="entry name" value="NAD(P)-binding Rossmann-like Domain"/>
    <property type="match status" value="1"/>
</dbReference>
<dbReference type="GO" id="GO:0050112">
    <property type="term" value="F:inositol 2-dehydrogenase (NAD+) activity"/>
    <property type="evidence" value="ECO:0007669"/>
    <property type="project" value="UniProtKB-EC"/>
</dbReference>
<dbReference type="InterPro" id="IPR051450">
    <property type="entry name" value="Gfo/Idh/MocA_Oxidoreductases"/>
</dbReference>
<dbReference type="PANTHER" id="PTHR43377:SF1">
    <property type="entry name" value="BILIVERDIN REDUCTASE A"/>
    <property type="match status" value="1"/>
</dbReference>
<gene>
    <name evidence="3" type="ORF">AR1Y2_0202</name>
</gene>